<evidence type="ECO:0000256" key="2">
    <source>
        <dbReference type="ARBA" id="ARBA00011838"/>
    </source>
</evidence>
<reference evidence="7" key="1">
    <citation type="submission" date="2019-07" db="EMBL/GenBank/DDBJ databases">
        <authorList>
            <person name="Weber M."/>
            <person name="Kostadinov I."/>
            <person name="Kostadinov D I."/>
        </authorList>
    </citation>
    <scope>NUCLEOTIDE SEQUENCE</scope>
    <source>
        <strain evidence="7">Gfbio:sag-sample-m06:053724c1-46a9-4a36-b237-ea2bf867836b</strain>
    </source>
</reference>
<dbReference type="PANTHER" id="PTHR15892:SF2">
    <property type="entry name" value="LARGE RIBOSOMAL SUBUNIT PROTEIN UL30M"/>
    <property type="match status" value="1"/>
</dbReference>
<dbReference type="InterPro" id="IPR005996">
    <property type="entry name" value="Ribosomal_uL30_bac-type"/>
</dbReference>
<dbReference type="Pfam" id="PF00327">
    <property type="entry name" value="Ribosomal_L30"/>
    <property type="match status" value="1"/>
</dbReference>
<dbReference type="EMBL" id="LR633967">
    <property type="protein sequence ID" value="VUX55497.1"/>
    <property type="molecule type" value="Genomic_DNA"/>
</dbReference>
<dbReference type="CDD" id="cd01658">
    <property type="entry name" value="Ribosomal_L30"/>
    <property type="match status" value="1"/>
</dbReference>
<name>A0A7D9H3H2_9GAMM</name>
<dbReference type="GO" id="GO:0003735">
    <property type="term" value="F:structural constituent of ribosome"/>
    <property type="evidence" value="ECO:0007669"/>
    <property type="project" value="InterPro"/>
</dbReference>
<evidence type="ECO:0000259" key="6">
    <source>
        <dbReference type="Pfam" id="PF00327"/>
    </source>
</evidence>
<organism evidence="7">
    <name type="scientific">uncultured Woeseiaceae bacterium</name>
    <dbReference type="NCBI Taxonomy" id="1983305"/>
    <lineage>
        <taxon>Bacteria</taxon>
        <taxon>Pseudomonadati</taxon>
        <taxon>Pseudomonadota</taxon>
        <taxon>Gammaproteobacteria</taxon>
        <taxon>Woeseiales</taxon>
        <taxon>Woeseiaceae</taxon>
        <taxon>environmental samples</taxon>
    </lineage>
</organism>
<keyword evidence="3 5" id="KW-0689">Ribosomal protein</keyword>
<dbReference type="Gene3D" id="3.30.1390.20">
    <property type="entry name" value="Ribosomal protein L30, ferredoxin-like fold domain"/>
    <property type="match status" value="1"/>
</dbReference>
<evidence type="ECO:0000256" key="4">
    <source>
        <dbReference type="ARBA" id="ARBA00023274"/>
    </source>
</evidence>
<keyword evidence="4 5" id="KW-0687">Ribonucleoprotein</keyword>
<dbReference type="InterPro" id="IPR016082">
    <property type="entry name" value="Ribosomal_uL30_ferredoxin-like"/>
</dbReference>
<dbReference type="NCBIfam" id="TIGR01308">
    <property type="entry name" value="rpmD_bact"/>
    <property type="match status" value="1"/>
</dbReference>
<dbReference type="AlphaFoldDB" id="A0A7D9H3H2"/>
<dbReference type="SUPFAM" id="SSF55129">
    <property type="entry name" value="Ribosomal protein L30p/L7e"/>
    <property type="match status" value="1"/>
</dbReference>
<feature type="domain" description="Large ribosomal subunit protein uL30-like ferredoxin-like fold" evidence="6">
    <location>
        <begin position="7"/>
        <end position="57"/>
    </location>
</feature>
<evidence type="ECO:0000256" key="1">
    <source>
        <dbReference type="ARBA" id="ARBA00007594"/>
    </source>
</evidence>
<dbReference type="HAMAP" id="MF_01371_B">
    <property type="entry name" value="Ribosomal_uL30_B"/>
    <property type="match status" value="1"/>
</dbReference>
<dbReference type="GO" id="GO:0022625">
    <property type="term" value="C:cytosolic large ribosomal subunit"/>
    <property type="evidence" value="ECO:0007669"/>
    <property type="project" value="TreeGrafter"/>
</dbReference>
<accession>A0A7D9H3H2</accession>
<dbReference type="GO" id="GO:0006412">
    <property type="term" value="P:translation"/>
    <property type="evidence" value="ECO:0007669"/>
    <property type="project" value="UniProtKB-UniRule"/>
</dbReference>
<protein>
    <recommendedName>
        <fullName evidence="5">Large ribosomal subunit protein uL30</fullName>
    </recommendedName>
</protein>
<dbReference type="PANTHER" id="PTHR15892">
    <property type="entry name" value="MITOCHONDRIAL RIBOSOMAL PROTEIN L30"/>
    <property type="match status" value="1"/>
</dbReference>
<proteinExistence type="inferred from homology"/>
<dbReference type="FunFam" id="3.30.1390.20:FF:000001">
    <property type="entry name" value="50S ribosomal protein L30"/>
    <property type="match status" value="1"/>
</dbReference>
<comment type="subunit">
    <text evidence="2 5">Part of the 50S ribosomal subunit.</text>
</comment>
<evidence type="ECO:0000313" key="7">
    <source>
        <dbReference type="EMBL" id="VUX55497.1"/>
    </source>
</evidence>
<evidence type="ECO:0000256" key="5">
    <source>
        <dbReference type="HAMAP-Rule" id="MF_01371"/>
    </source>
</evidence>
<evidence type="ECO:0000256" key="3">
    <source>
        <dbReference type="ARBA" id="ARBA00022980"/>
    </source>
</evidence>
<dbReference type="InterPro" id="IPR036919">
    <property type="entry name" value="Ribo_uL30_ferredoxin-like_sf"/>
</dbReference>
<gene>
    <name evidence="5 7" type="primary">rpmD</name>
    <name evidence="7" type="ORF">JTBM06_V1_30055</name>
</gene>
<comment type="similarity">
    <text evidence="1 5">Belongs to the universal ribosomal protein uL30 family.</text>
</comment>
<dbReference type="PIRSF" id="PIRSF002211">
    <property type="entry name" value="Ribosomal_L30_bac-type"/>
    <property type="match status" value="1"/>
</dbReference>
<sequence length="62" mass="6973">MAKPKQIKVTLTKSWHGRLKSHRACVAGLGLRRIRQSVTVLDTPENRGMINKVSYLVSVEDV</sequence>